<organism evidence="2 3">
    <name type="scientific">Desulfobotulus pelophilus</name>
    <dbReference type="NCBI Taxonomy" id="2823377"/>
    <lineage>
        <taxon>Bacteria</taxon>
        <taxon>Pseudomonadati</taxon>
        <taxon>Thermodesulfobacteriota</taxon>
        <taxon>Desulfobacteria</taxon>
        <taxon>Desulfobacterales</taxon>
        <taxon>Desulfobacteraceae</taxon>
        <taxon>Desulfobotulus</taxon>
    </lineage>
</organism>
<dbReference type="RefSeq" id="WP_265424702.1">
    <property type="nucleotide sequence ID" value="NZ_JAPFPW010000007.1"/>
</dbReference>
<evidence type="ECO:0000259" key="1">
    <source>
        <dbReference type="Pfam" id="PF07238"/>
    </source>
</evidence>
<accession>A0ABT3N8Q2</accession>
<evidence type="ECO:0000313" key="2">
    <source>
        <dbReference type="EMBL" id="MCW7753833.1"/>
    </source>
</evidence>
<dbReference type="EMBL" id="JAPFPW010000007">
    <property type="protein sequence ID" value="MCW7753833.1"/>
    <property type="molecule type" value="Genomic_DNA"/>
</dbReference>
<gene>
    <name evidence="2" type="ORF">OOT00_07540</name>
</gene>
<evidence type="ECO:0000313" key="3">
    <source>
        <dbReference type="Proteomes" id="UP001209681"/>
    </source>
</evidence>
<proteinExistence type="predicted"/>
<comment type="caution">
    <text evidence="2">The sequence shown here is derived from an EMBL/GenBank/DDBJ whole genome shotgun (WGS) entry which is preliminary data.</text>
</comment>
<reference evidence="2 3" key="1">
    <citation type="submission" date="2022-11" db="EMBL/GenBank/DDBJ databases">
        <title>Desulfobotulus tamanensis H1 sp. nov. - anaerobic, alkaliphilic, sulphate reducing bacterium isolated from terrestrial mud volcano.</title>
        <authorList>
            <person name="Frolova A."/>
            <person name="Merkel A.Y."/>
            <person name="Slobodkin A.I."/>
        </authorList>
    </citation>
    <scope>NUCLEOTIDE SEQUENCE [LARGE SCALE GENOMIC DNA]</scope>
    <source>
        <strain evidence="2 3">H1</strain>
    </source>
</reference>
<keyword evidence="3" id="KW-1185">Reference proteome</keyword>
<name>A0ABT3N8Q2_9BACT</name>
<dbReference type="InterPro" id="IPR009875">
    <property type="entry name" value="PilZ_domain"/>
</dbReference>
<dbReference type="Pfam" id="PF07238">
    <property type="entry name" value="PilZ"/>
    <property type="match status" value="1"/>
</dbReference>
<feature type="domain" description="PilZ" evidence="1">
    <location>
        <begin position="10"/>
        <end position="108"/>
    </location>
</feature>
<sequence>MEERREDGDERRRMKRVPFETEVRLQAGEHEIRVVGNSRDLSQKGVFLATDVLLSEGMECRVEVLLSGMEDPIHLCMKGRVARLVPGGVGVEFFEMDLETFTHLRNVVLYNSDDGSL</sequence>
<protein>
    <submittedName>
        <fullName evidence="2">PilZ domain-containing protein</fullName>
    </submittedName>
</protein>
<dbReference type="Gene3D" id="2.40.10.220">
    <property type="entry name" value="predicted glycosyltransferase like domains"/>
    <property type="match status" value="1"/>
</dbReference>
<dbReference type="SUPFAM" id="SSF141371">
    <property type="entry name" value="PilZ domain-like"/>
    <property type="match status" value="1"/>
</dbReference>
<dbReference type="Proteomes" id="UP001209681">
    <property type="component" value="Unassembled WGS sequence"/>
</dbReference>